<feature type="chain" id="PRO_5046824960" description="Secretion system C-terminal sorting domain-containing protein" evidence="1">
    <location>
        <begin position="24"/>
        <end position="1080"/>
    </location>
</feature>
<sequence>MRKLLSFALSGLLAGTISIQAHAQTREIQLPTGVSSFVTTVLTNGNFVISSQGYDEPGKSNIGIVLLYDGNTLEVISTLKGEKAGDLIGRKIFALPNGNFVVVSDNWSDGGKAYVGAVTWVNGVTGLNGVVNASNSLIGNTASDQVGVNGITILSNGHYVVRTYSWRNAGKNTLGAVTWCNGNTGLVGVVSAANSLVGNSTGDYVGWSPVLALPNGNYVVPSPSWDNGGVQNVGAVTWCDGSTGRTGVVGTANSLVGATANERLGGGGLDDDTPRLTALTNGNYVVSSPAWKNAALDSAGAITWCSGTTGRVGVASAANSLIGGSAKDKVGIFKPVALSNGNYVTSSPFWKNGAAENAGAVTWGNGSTGTFGLVSSSNSLVGTDGTDYVGGSQPVTWQIFSLESMGPLETVVPLTNGNYVVISHNWNRNGLKWAGAVTWGNGATGITGAVSPANSLVGTVAMDRVGHLGARALTNGNYVVTSPLWSDGAKLRVGAATWCDGATGRVGEVTAANSFIGTKQDDNIASFYTTALTNGNYVIQSHVNNFNGVEMAGLATWADGTTGRTGSPDAGNSLYGTHPNDFVGNYVFPLANGNYVVSSNAWNGTAQYAGALTFANGTTGISGAVSSANSLVGTYASDRIGIDGIVKLPNGDYYVNSREYSQAGAVTWGNGLTGVAGEINDCNSVIGSWRSEYNDVYDYLIVVFSGKIVLYYPTGAPFLSKNSDTGSAAINPSQTASIMGGTGCRIIATVESKGASPLTGNVSAKAWLETSVPTYGGNAFVARHYEITPQQNAATATGRITLYFSQDDFSVFNAAPGSALNLPANAGDASGKANLRVGKYAGTSSDGTGLPGSYPSAVSTIIDPADNDIVWNDIFKRWEVSFDTQGFSGFVLQTVDVPLPVRLVAFNAKPEGKAVKLDWQIADAVNFSHFEIERAADAKQFGAFGKVDFEEGIDSYTLTDGHPSTSNDGQTYYRLKMVDEDGSYAFSKILSVQLDGGNVAYVYPNPVVDHFKISLPGYEGKAGKMTLVNASGKVLRSEAFNVKNGEASMDLKKSLLEEGHYIIQLDLGGERRQFKIIRTR</sequence>
<gene>
    <name evidence="3" type="ORF">J2W84_004987</name>
</gene>
<dbReference type="InterPro" id="IPR043710">
    <property type="entry name" value="DUF5650"/>
</dbReference>
<keyword evidence="1" id="KW-0732">Signal</keyword>
<comment type="caution">
    <text evidence="3">The sequence shown here is derived from an EMBL/GenBank/DDBJ whole genome shotgun (WGS) entry which is preliminary data.</text>
</comment>
<protein>
    <recommendedName>
        <fullName evidence="2">Secretion system C-terminal sorting domain-containing protein</fullName>
    </recommendedName>
</protein>
<dbReference type="Pfam" id="PF18888">
    <property type="entry name" value="DUF5650"/>
    <property type="match status" value="11"/>
</dbReference>
<organism evidence="3 4">
    <name type="scientific">Dyadobacter fermentans</name>
    <dbReference type="NCBI Taxonomy" id="94254"/>
    <lineage>
        <taxon>Bacteria</taxon>
        <taxon>Pseudomonadati</taxon>
        <taxon>Bacteroidota</taxon>
        <taxon>Cytophagia</taxon>
        <taxon>Cytophagales</taxon>
        <taxon>Spirosomataceae</taxon>
        <taxon>Dyadobacter</taxon>
    </lineage>
</organism>
<dbReference type="InterPro" id="IPR026444">
    <property type="entry name" value="Secre_tail"/>
</dbReference>
<evidence type="ECO:0000313" key="4">
    <source>
        <dbReference type="Proteomes" id="UP001264980"/>
    </source>
</evidence>
<name>A0ABU1R3E8_9BACT</name>
<keyword evidence="4" id="KW-1185">Reference proteome</keyword>
<dbReference type="NCBIfam" id="TIGR04183">
    <property type="entry name" value="Por_Secre_tail"/>
    <property type="match status" value="1"/>
</dbReference>
<dbReference type="Pfam" id="PF18962">
    <property type="entry name" value="Por_Secre_tail"/>
    <property type="match status" value="1"/>
</dbReference>
<evidence type="ECO:0000256" key="1">
    <source>
        <dbReference type="SAM" id="SignalP"/>
    </source>
</evidence>
<evidence type="ECO:0000313" key="3">
    <source>
        <dbReference type="EMBL" id="MDR6807933.1"/>
    </source>
</evidence>
<feature type="domain" description="Secretion system C-terminal sorting" evidence="2">
    <location>
        <begin position="1002"/>
        <end position="1075"/>
    </location>
</feature>
<proteinExistence type="predicted"/>
<accession>A0ABU1R3E8</accession>
<dbReference type="Proteomes" id="UP001264980">
    <property type="component" value="Unassembled WGS sequence"/>
</dbReference>
<evidence type="ECO:0000259" key="2">
    <source>
        <dbReference type="Pfam" id="PF18962"/>
    </source>
</evidence>
<feature type="signal peptide" evidence="1">
    <location>
        <begin position="1"/>
        <end position="23"/>
    </location>
</feature>
<dbReference type="EMBL" id="JAVDTI010000005">
    <property type="protein sequence ID" value="MDR6807933.1"/>
    <property type="molecule type" value="Genomic_DNA"/>
</dbReference>
<dbReference type="RefSeq" id="WP_309988822.1">
    <property type="nucleotide sequence ID" value="NZ_JAVDTI010000005.1"/>
</dbReference>
<reference evidence="3 4" key="1">
    <citation type="submission" date="2023-07" db="EMBL/GenBank/DDBJ databases">
        <title>Sorghum-associated microbial communities from plants grown in Nebraska, USA.</title>
        <authorList>
            <person name="Schachtman D."/>
        </authorList>
    </citation>
    <scope>NUCLEOTIDE SEQUENCE [LARGE SCALE GENOMIC DNA]</scope>
    <source>
        <strain evidence="3 4">BE57</strain>
    </source>
</reference>